<organism evidence="1 2">
    <name type="scientific">Pluteus cervinus</name>
    <dbReference type="NCBI Taxonomy" id="181527"/>
    <lineage>
        <taxon>Eukaryota</taxon>
        <taxon>Fungi</taxon>
        <taxon>Dikarya</taxon>
        <taxon>Basidiomycota</taxon>
        <taxon>Agaricomycotina</taxon>
        <taxon>Agaricomycetes</taxon>
        <taxon>Agaricomycetidae</taxon>
        <taxon>Agaricales</taxon>
        <taxon>Pluteineae</taxon>
        <taxon>Pluteaceae</taxon>
        <taxon>Pluteus</taxon>
    </lineage>
</organism>
<sequence length="263" mass="30079">MALKPIVLYDIPSVLPINSWPPNTWKVRYALNYKKLPHITEWVEYPNIASTCKRIGAGPTSTWPGGSPYYSVPFIFDPNTGSAISDSSLIVEHLDKSYPETPALFRFPDSPIGINLGVIYVGFIEAFKSDALTNIWQFVGPRTWECLNPESQLYFRRTREAVFGKRLEDVVPKKETGDWDREWAKVKAGFETVEKWFKQHGGSEGEWVLGDQLSFADLGITGFLVAIRIIMGEDSQYWKDIMSWSGGRWARFVDRLAPYEKVW</sequence>
<reference evidence="1 2" key="1">
    <citation type="journal article" date="2019" name="Nat. Ecol. Evol.">
        <title>Megaphylogeny resolves global patterns of mushroom evolution.</title>
        <authorList>
            <person name="Varga T."/>
            <person name="Krizsan K."/>
            <person name="Foldi C."/>
            <person name="Dima B."/>
            <person name="Sanchez-Garcia M."/>
            <person name="Sanchez-Ramirez S."/>
            <person name="Szollosi G.J."/>
            <person name="Szarkandi J.G."/>
            <person name="Papp V."/>
            <person name="Albert L."/>
            <person name="Andreopoulos W."/>
            <person name="Angelini C."/>
            <person name="Antonin V."/>
            <person name="Barry K.W."/>
            <person name="Bougher N.L."/>
            <person name="Buchanan P."/>
            <person name="Buyck B."/>
            <person name="Bense V."/>
            <person name="Catcheside P."/>
            <person name="Chovatia M."/>
            <person name="Cooper J."/>
            <person name="Damon W."/>
            <person name="Desjardin D."/>
            <person name="Finy P."/>
            <person name="Geml J."/>
            <person name="Haridas S."/>
            <person name="Hughes K."/>
            <person name="Justo A."/>
            <person name="Karasinski D."/>
            <person name="Kautmanova I."/>
            <person name="Kiss B."/>
            <person name="Kocsube S."/>
            <person name="Kotiranta H."/>
            <person name="LaButti K.M."/>
            <person name="Lechner B.E."/>
            <person name="Liimatainen K."/>
            <person name="Lipzen A."/>
            <person name="Lukacs Z."/>
            <person name="Mihaltcheva S."/>
            <person name="Morgado L.N."/>
            <person name="Niskanen T."/>
            <person name="Noordeloos M.E."/>
            <person name="Ohm R.A."/>
            <person name="Ortiz-Santana B."/>
            <person name="Ovrebo C."/>
            <person name="Racz N."/>
            <person name="Riley R."/>
            <person name="Savchenko A."/>
            <person name="Shiryaev A."/>
            <person name="Soop K."/>
            <person name="Spirin V."/>
            <person name="Szebenyi C."/>
            <person name="Tomsovsky M."/>
            <person name="Tulloss R.E."/>
            <person name="Uehling J."/>
            <person name="Grigoriev I.V."/>
            <person name="Vagvolgyi C."/>
            <person name="Papp T."/>
            <person name="Martin F.M."/>
            <person name="Miettinen O."/>
            <person name="Hibbett D.S."/>
            <person name="Nagy L.G."/>
        </authorList>
    </citation>
    <scope>NUCLEOTIDE SEQUENCE [LARGE SCALE GENOMIC DNA]</scope>
    <source>
        <strain evidence="1 2">NL-1719</strain>
    </source>
</reference>
<keyword evidence="2" id="KW-1185">Reference proteome</keyword>
<dbReference type="EMBL" id="ML208376">
    <property type="protein sequence ID" value="TFK67433.1"/>
    <property type="molecule type" value="Genomic_DNA"/>
</dbReference>
<gene>
    <name evidence="1" type="ORF">BDN72DRAFT_96957</name>
</gene>
<proteinExistence type="predicted"/>
<name>A0ACD3AND3_9AGAR</name>
<dbReference type="Proteomes" id="UP000308600">
    <property type="component" value="Unassembled WGS sequence"/>
</dbReference>
<protein>
    <submittedName>
        <fullName evidence="1">Uncharacterized protein</fullName>
    </submittedName>
</protein>
<evidence type="ECO:0000313" key="2">
    <source>
        <dbReference type="Proteomes" id="UP000308600"/>
    </source>
</evidence>
<accession>A0ACD3AND3</accession>
<evidence type="ECO:0000313" key="1">
    <source>
        <dbReference type="EMBL" id="TFK67433.1"/>
    </source>
</evidence>